<dbReference type="SUPFAM" id="SSF57850">
    <property type="entry name" value="RING/U-box"/>
    <property type="match status" value="1"/>
</dbReference>
<name>A0AB34JW30_PRYPA</name>
<evidence type="ECO:0000256" key="1">
    <source>
        <dbReference type="ARBA" id="ARBA00004167"/>
    </source>
</evidence>
<dbReference type="InterPro" id="IPR044600">
    <property type="entry name" value="ATL1/ATL16-like"/>
</dbReference>
<keyword evidence="3" id="KW-0808">Transferase</keyword>
<dbReference type="PROSITE" id="PS50089">
    <property type="entry name" value="ZF_RING_2"/>
    <property type="match status" value="1"/>
</dbReference>
<evidence type="ECO:0000256" key="5">
    <source>
        <dbReference type="ARBA" id="ARBA00022723"/>
    </source>
</evidence>
<gene>
    <name evidence="12" type="ORF">AB1Y20_020032</name>
</gene>
<evidence type="ECO:0000313" key="13">
    <source>
        <dbReference type="Proteomes" id="UP001515480"/>
    </source>
</evidence>
<dbReference type="GO" id="GO:0016020">
    <property type="term" value="C:membrane"/>
    <property type="evidence" value="ECO:0007669"/>
    <property type="project" value="UniProtKB-SubCell"/>
</dbReference>
<evidence type="ECO:0000256" key="7">
    <source>
        <dbReference type="ARBA" id="ARBA00022833"/>
    </source>
</evidence>
<evidence type="ECO:0000256" key="3">
    <source>
        <dbReference type="ARBA" id="ARBA00022679"/>
    </source>
</evidence>
<evidence type="ECO:0000256" key="6">
    <source>
        <dbReference type="ARBA" id="ARBA00022771"/>
    </source>
</evidence>
<keyword evidence="5" id="KW-0479">Metal-binding</keyword>
<dbReference type="InterPro" id="IPR001841">
    <property type="entry name" value="Znf_RING"/>
</dbReference>
<keyword evidence="6 10" id="KW-0863">Zinc-finger</keyword>
<feature type="domain" description="RING-type" evidence="11">
    <location>
        <begin position="4"/>
        <end position="44"/>
    </location>
</feature>
<dbReference type="GO" id="GO:0008270">
    <property type="term" value="F:zinc ion binding"/>
    <property type="evidence" value="ECO:0007669"/>
    <property type="project" value="UniProtKB-KW"/>
</dbReference>
<dbReference type="AlphaFoldDB" id="A0AB34JW30"/>
<evidence type="ECO:0000256" key="2">
    <source>
        <dbReference type="ARBA" id="ARBA00004906"/>
    </source>
</evidence>
<dbReference type="GO" id="GO:0016740">
    <property type="term" value="F:transferase activity"/>
    <property type="evidence" value="ECO:0007669"/>
    <property type="project" value="UniProtKB-KW"/>
</dbReference>
<keyword evidence="8" id="KW-1133">Transmembrane helix</keyword>
<keyword evidence="9" id="KW-0472">Membrane</keyword>
<reference evidence="12 13" key="1">
    <citation type="journal article" date="2024" name="Science">
        <title>Giant polyketide synthase enzymes in the biosynthesis of giant marine polyether toxins.</title>
        <authorList>
            <person name="Fallon T.R."/>
            <person name="Shende V.V."/>
            <person name="Wierzbicki I.H."/>
            <person name="Pendleton A.L."/>
            <person name="Watervoot N.F."/>
            <person name="Auber R.P."/>
            <person name="Gonzalez D.J."/>
            <person name="Wisecaver J.H."/>
            <person name="Moore B.S."/>
        </authorList>
    </citation>
    <scope>NUCLEOTIDE SEQUENCE [LARGE SCALE GENOMIC DNA]</scope>
    <source>
        <strain evidence="12 13">12B1</strain>
    </source>
</reference>
<dbReference type="Pfam" id="PF13639">
    <property type="entry name" value="zf-RING_2"/>
    <property type="match status" value="1"/>
</dbReference>
<sequence>MADCTICHEPLLCPGSSVTQCGHIFHTQCLELWLAVKPNCPLCKKSRTSANFERRLLAPKPPNPNDDCIVRRYVRSEESSSAVEMLRARLTRCSREHDELIKERWQAAKDAKRRRAEVERMQGECLKAKRQYNQVVQTENMQRAQREQLTQTDLEMVDALAGVSLQPKLVLTNLC</sequence>
<organism evidence="12 13">
    <name type="scientific">Prymnesium parvum</name>
    <name type="common">Toxic golden alga</name>
    <dbReference type="NCBI Taxonomy" id="97485"/>
    <lineage>
        <taxon>Eukaryota</taxon>
        <taxon>Haptista</taxon>
        <taxon>Haptophyta</taxon>
        <taxon>Prymnesiophyceae</taxon>
        <taxon>Prymnesiales</taxon>
        <taxon>Prymnesiaceae</taxon>
        <taxon>Prymnesium</taxon>
    </lineage>
</organism>
<proteinExistence type="predicted"/>
<evidence type="ECO:0000256" key="8">
    <source>
        <dbReference type="ARBA" id="ARBA00022989"/>
    </source>
</evidence>
<evidence type="ECO:0000256" key="9">
    <source>
        <dbReference type="ARBA" id="ARBA00023136"/>
    </source>
</evidence>
<dbReference type="PANTHER" id="PTHR46913:SF1">
    <property type="entry name" value="RING-H2 FINGER PROTEIN ATL16"/>
    <property type="match status" value="1"/>
</dbReference>
<comment type="caution">
    <text evidence="12">The sequence shown here is derived from an EMBL/GenBank/DDBJ whole genome shotgun (WGS) entry which is preliminary data.</text>
</comment>
<protein>
    <recommendedName>
        <fullName evidence="11">RING-type domain-containing protein</fullName>
    </recommendedName>
</protein>
<accession>A0AB34JW30</accession>
<comment type="pathway">
    <text evidence="2">Protein modification; protein ubiquitination.</text>
</comment>
<dbReference type="EMBL" id="JBGBPQ010000004">
    <property type="protein sequence ID" value="KAL1525161.1"/>
    <property type="molecule type" value="Genomic_DNA"/>
</dbReference>
<dbReference type="SMART" id="SM00184">
    <property type="entry name" value="RING"/>
    <property type="match status" value="1"/>
</dbReference>
<keyword evidence="4" id="KW-0812">Transmembrane</keyword>
<dbReference type="Gene3D" id="3.30.40.10">
    <property type="entry name" value="Zinc/RING finger domain, C3HC4 (zinc finger)"/>
    <property type="match status" value="1"/>
</dbReference>
<comment type="subcellular location">
    <subcellularLocation>
        <location evidence="1">Membrane</location>
        <topology evidence="1">Single-pass membrane protein</topology>
    </subcellularLocation>
</comment>
<evidence type="ECO:0000313" key="12">
    <source>
        <dbReference type="EMBL" id="KAL1525161.1"/>
    </source>
</evidence>
<evidence type="ECO:0000256" key="10">
    <source>
        <dbReference type="PROSITE-ProRule" id="PRU00175"/>
    </source>
</evidence>
<dbReference type="GO" id="GO:0016567">
    <property type="term" value="P:protein ubiquitination"/>
    <property type="evidence" value="ECO:0007669"/>
    <property type="project" value="InterPro"/>
</dbReference>
<keyword evidence="7" id="KW-0862">Zinc</keyword>
<dbReference type="InterPro" id="IPR013083">
    <property type="entry name" value="Znf_RING/FYVE/PHD"/>
</dbReference>
<keyword evidence="13" id="KW-1185">Reference proteome</keyword>
<dbReference type="PANTHER" id="PTHR46913">
    <property type="entry name" value="RING-H2 FINGER PROTEIN ATL16"/>
    <property type="match status" value="1"/>
</dbReference>
<evidence type="ECO:0000256" key="4">
    <source>
        <dbReference type="ARBA" id="ARBA00022692"/>
    </source>
</evidence>
<evidence type="ECO:0000259" key="11">
    <source>
        <dbReference type="PROSITE" id="PS50089"/>
    </source>
</evidence>
<dbReference type="Proteomes" id="UP001515480">
    <property type="component" value="Unassembled WGS sequence"/>
</dbReference>